<name>A0A0F9E620_9ZZZZ</name>
<proteinExistence type="predicted"/>
<protein>
    <submittedName>
        <fullName evidence="2">Uncharacterized protein</fullName>
    </submittedName>
</protein>
<evidence type="ECO:0000256" key="1">
    <source>
        <dbReference type="SAM" id="Phobius"/>
    </source>
</evidence>
<keyword evidence="1" id="KW-0472">Membrane</keyword>
<reference evidence="2" key="1">
    <citation type="journal article" date="2015" name="Nature">
        <title>Complex archaea that bridge the gap between prokaryotes and eukaryotes.</title>
        <authorList>
            <person name="Spang A."/>
            <person name="Saw J.H."/>
            <person name="Jorgensen S.L."/>
            <person name="Zaremba-Niedzwiedzka K."/>
            <person name="Martijn J."/>
            <person name="Lind A.E."/>
            <person name="van Eijk R."/>
            <person name="Schleper C."/>
            <person name="Guy L."/>
            <person name="Ettema T.J."/>
        </authorList>
    </citation>
    <scope>NUCLEOTIDE SEQUENCE</scope>
</reference>
<comment type="caution">
    <text evidence="2">The sequence shown here is derived from an EMBL/GenBank/DDBJ whole genome shotgun (WGS) entry which is preliminary data.</text>
</comment>
<evidence type="ECO:0000313" key="2">
    <source>
        <dbReference type="EMBL" id="KKL25301.1"/>
    </source>
</evidence>
<dbReference type="EMBL" id="LAZR01036267">
    <property type="protein sequence ID" value="KKL25301.1"/>
    <property type="molecule type" value="Genomic_DNA"/>
</dbReference>
<sequence>MCVSEKDCYKRMAAMYIIDISILIGVIQLLLKGPL</sequence>
<feature type="transmembrane region" description="Helical" evidence="1">
    <location>
        <begin position="12"/>
        <end position="31"/>
    </location>
</feature>
<keyword evidence="1" id="KW-1133">Transmembrane helix</keyword>
<accession>A0A0F9E620</accession>
<gene>
    <name evidence="2" type="ORF">LCGC14_2406720</name>
</gene>
<organism evidence="2">
    <name type="scientific">marine sediment metagenome</name>
    <dbReference type="NCBI Taxonomy" id="412755"/>
    <lineage>
        <taxon>unclassified sequences</taxon>
        <taxon>metagenomes</taxon>
        <taxon>ecological metagenomes</taxon>
    </lineage>
</organism>
<keyword evidence="1" id="KW-0812">Transmembrane</keyword>
<dbReference type="AlphaFoldDB" id="A0A0F9E620"/>